<reference evidence="3" key="1">
    <citation type="journal article" date="2015" name="PLoS Genet.">
        <title>Genome Sequence and Transcriptome Analyses of Chrysochromulina tobin: Metabolic Tools for Enhanced Algal Fitness in the Prominent Order Prymnesiales (Haptophyceae).</title>
        <authorList>
            <person name="Hovde B.T."/>
            <person name="Deodato C.R."/>
            <person name="Hunsperger H.M."/>
            <person name="Ryken S.A."/>
            <person name="Yost W."/>
            <person name="Jha R.K."/>
            <person name="Patterson J."/>
            <person name="Monnat R.J. Jr."/>
            <person name="Barlow S.B."/>
            <person name="Starkenburg S.R."/>
            <person name="Cattolico R.A."/>
        </authorList>
    </citation>
    <scope>NUCLEOTIDE SEQUENCE</scope>
    <source>
        <strain evidence="3">CCMP291</strain>
    </source>
</reference>
<evidence type="ECO:0000259" key="1">
    <source>
        <dbReference type="Pfam" id="PF12471"/>
    </source>
</evidence>
<feature type="domain" description="GTP cyclohydrolase N-terminal" evidence="1">
    <location>
        <begin position="11"/>
        <end position="204"/>
    </location>
</feature>
<gene>
    <name evidence="2" type="ORF">Ctob_011637</name>
</gene>
<name>A0A0M0K9J5_9EUKA</name>
<dbReference type="AlphaFoldDB" id="A0A0M0K9J5"/>
<evidence type="ECO:0000313" key="3">
    <source>
        <dbReference type="Proteomes" id="UP000037460"/>
    </source>
</evidence>
<dbReference type="PANTHER" id="PTHR47259:SF2">
    <property type="entry name" value="URACIL-REGULATED PROTEIN 1"/>
    <property type="match status" value="1"/>
</dbReference>
<evidence type="ECO:0000313" key="2">
    <source>
        <dbReference type="EMBL" id="KOO35083.1"/>
    </source>
</evidence>
<dbReference type="InterPro" id="IPR022163">
    <property type="entry name" value="GTP_CH_N"/>
</dbReference>
<organism evidence="2 3">
    <name type="scientific">Chrysochromulina tobinii</name>
    <dbReference type="NCBI Taxonomy" id="1460289"/>
    <lineage>
        <taxon>Eukaryota</taxon>
        <taxon>Haptista</taxon>
        <taxon>Haptophyta</taxon>
        <taxon>Prymnesiophyceae</taxon>
        <taxon>Prymnesiales</taxon>
        <taxon>Chrysochromulinaceae</taxon>
        <taxon>Chrysochromulina</taxon>
    </lineage>
</organism>
<keyword evidence="3" id="KW-1185">Reference proteome</keyword>
<dbReference type="EMBL" id="JWZX01000987">
    <property type="protein sequence ID" value="KOO35083.1"/>
    <property type="molecule type" value="Genomic_DNA"/>
</dbReference>
<protein>
    <submittedName>
        <fullName evidence="2">Gtp cyclohydrolase ii</fullName>
    </submittedName>
</protein>
<dbReference type="Pfam" id="PF12471">
    <property type="entry name" value="GTP_CH_N"/>
    <property type="match status" value="2"/>
</dbReference>
<sequence length="511" mass="56167">MSIHPSTRLLVKLTTHPSNFGVDPEPLDWGNRDPKKRGPVVATVSKPGMRNAIGAHSGTYCVYRAVALAVQSAPADFRPDFTNTLPPVKIGPFESWFDTSKIASLDPWGHVPQSIFGDRLANGTLDIRPTISVTKSHLELPELQLAVKNGTLKKDGTVIVDTVGAFESSVVVTKAAVEPVWYLPEVARRFKCDEMQLRRTLYEQTGGMFPELVHGDSVDTFYDQQKKVAGADDARLYELLPDVLHWLGVTQIDKFVSRSAAKARGPVIATLVRPELRNAIGTHNGPYAIYRAVAAAKGAFETTKRSDLAFTAPPVKIGPYPSWYDPSKIASIDPWGHLAGFQDGPGAAMAAAGAEIQPTIAITEATLRMPEIIDAMKKGRLKADGKILQEDGTLSVVKCAIDPVWFLPGIAERFKLEEAKLRQNLFEQDMRFQELMPDPLHWLGVTRIDKFISMSDMKYDAIVEIDAKVYAGYYAGSKEVKTMEQLAFTVGRVNESWRAAEPVSSAPPSHE</sequence>
<dbReference type="PANTHER" id="PTHR47259">
    <property type="match status" value="1"/>
</dbReference>
<accession>A0A0M0K9J5</accession>
<dbReference type="Proteomes" id="UP000037460">
    <property type="component" value="Unassembled WGS sequence"/>
</dbReference>
<comment type="caution">
    <text evidence="2">The sequence shown here is derived from an EMBL/GenBank/DDBJ whole genome shotgun (WGS) entry which is preliminary data.</text>
</comment>
<keyword evidence="2" id="KW-0378">Hydrolase</keyword>
<feature type="domain" description="GTP cyclohydrolase N-terminal" evidence="1">
    <location>
        <begin position="259"/>
        <end position="428"/>
    </location>
</feature>
<dbReference type="OrthoDB" id="57939at2759"/>
<dbReference type="GO" id="GO:0016787">
    <property type="term" value="F:hydrolase activity"/>
    <property type="evidence" value="ECO:0007669"/>
    <property type="project" value="UniProtKB-KW"/>
</dbReference>
<proteinExistence type="predicted"/>